<dbReference type="AlphaFoldDB" id="A0ABC8S9W7"/>
<dbReference type="InterPro" id="IPR007942">
    <property type="entry name" value="PLipase-like"/>
</dbReference>
<evidence type="ECO:0000313" key="4">
    <source>
        <dbReference type="Proteomes" id="UP001642360"/>
    </source>
</evidence>
<name>A0ABC8S9W7_9AQUA</name>
<reference evidence="3 4" key="1">
    <citation type="submission" date="2024-02" db="EMBL/GenBank/DDBJ databases">
        <authorList>
            <person name="Vignale AGUSTIN F."/>
            <person name="Sosa J E."/>
            <person name="Modenutti C."/>
        </authorList>
    </citation>
    <scope>NUCLEOTIDE SEQUENCE [LARGE SCALE GENOMIC DNA]</scope>
</reference>
<accession>A0ABC8S9W7</accession>
<feature type="region of interest" description="Disordered" evidence="2">
    <location>
        <begin position="103"/>
        <end position="148"/>
    </location>
</feature>
<dbReference type="PANTHER" id="PTHR35358">
    <property type="entry name" value="OS06G0711100 PROTEIN"/>
    <property type="match status" value="1"/>
</dbReference>
<evidence type="ECO:0000256" key="2">
    <source>
        <dbReference type="SAM" id="MobiDB-lite"/>
    </source>
</evidence>
<feature type="region of interest" description="Disordered" evidence="2">
    <location>
        <begin position="188"/>
        <end position="224"/>
    </location>
</feature>
<gene>
    <name evidence="3" type="ORF">ILEXP_LOCUS19975</name>
</gene>
<feature type="coiled-coil region" evidence="1">
    <location>
        <begin position="369"/>
        <end position="396"/>
    </location>
</feature>
<dbReference type="Proteomes" id="UP001642360">
    <property type="component" value="Unassembled WGS sequence"/>
</dbReference>
<organism evidence="3 4">
    <name type="scientific">Ilex paraguariensis</name>
    <name type="common">yerba mate</name>
    <dbReference type="NCBI Taxonomy" id="185542"/>
    <lineage>
        <taxon>Eukaryota</taxon>
        <taxon>Viridiplantae</taxon>
        <taxon>Streptophyta</taxon>
        <taxon>Embryophyta</taxon>
        <taxon>Tracheophyta</taxon>
        <taxon>Spermatophyta</taxon>
        <taxon>Magnoliopsida</taxon>
        <taxon>eudicotyledons</taxon>
        <taxon>Gunneridae</taxon>
        <taxon>Pentapetalae</taxon>
        <taxon>asterids</taxon>
        <taxon>campanulids</taxon>
        <taxon>Aquifoliales</taxon>
        <taxon>Aquifoliaceae</taxon>
        <taxon>Ilex</taxon>
    </lineage>
</organism>
<proteinExistence type="predicted"/>
<feature type="compositionally biased region" description="Polar residues" evidence="2">
    <location>
        <begin position="136"/>
        <end position="145"/>
    </location>
</feature>
<keyword evidence="4" id="KW-1185">Reference proteome</keyword>
<feature type="compositionally biased region" description="Polar residues" evidence="2">
    <location>
        <begin position="107"/>
        <end position="120"/>
    </location>
</feature>
<sequence>MSQPEQSNSIELFRRSTYGEFRACDLPITNCKYIEVSGNAWHASCNKQQYNQDSGDKPVDHLICELCKKLAKVSTKVTVLTQAKNMKCIWGSRKRNKRQIHQVGEVGQSSGVDNSTSSENLPGATTDEASAVPSMPCQQASSSSAVYEDEVIHETAGVASASGMVDEATNHTANQAVSEIAIESNDVSQVTNQTANQNLSPPQNVDKDQEGMNTTGPPLQIDPKEIGTMSNSDTNSIEPQASYLASSSSVNSLTNVDGYFLRGELTDIFKAITVKYGDISRNCTIGSKIFRSSYLETICLIVKTLQITPVKDLSEYQLFEMLESLADMRKVGFDMEWLNIHLVKVKKIMELSKAYQALQFTRDQQQQIADLLKKSIALKEEELSNLTSQFAEARAKYDKIYHEIMVIKSGLEEDHKNTLVDGLL</sequence>
<protein>
    <submittedName>
        <fullName evidence="3">Uncharacterized protein</fullName>
    </submittedName>
</protein>
<feature type="compositionally biased region" description="Polar residues" evidence="2">
    <location>
        <begin position="188"/>
        <end position="203"/>
    </location>
</feature>
<dbReference type="EMBL" id="CAUOFW020002169">
    <property type="protein sequence ID" value="CAK9151813.1"/>
    <property type="molecule type" value="Genomic_DNA"/>
</dbReference>
<comment type="caution">
    <text evidence="3">The sequence shown here is derived from an EMBL/GenBank/DDBJ whole genome shotgun (WGS) entry which is preliminary data.</text>
</comment>
<dbReference type="Pfam" id="PF05278">
    <property type="entry name" value="PEARLI-4"/>
    <property type="match status" value="1"/>
</dbReference>
<keyword evidence="1" id="KW-0175">Coiled coil</keyword>
<evidence type="ECO:0000313" key="3">
    <source>
        <dbReference type="EMBL" id="CAK9151813.1"/>
    </source>
</evidence>
<evidence type="ECO:0000256" key="1">
    <source>
        <dbReference type="SAM" id="Coils"/>
    </source>
</evidence>
<dbReference type="PANTHER" id="PTHR35358:SF7">
    <property type="entry name" value="EXPRESSED PROTEIN"/>
    <property type="match status" value="1"/>
</dbReference>